<proteinExistence type="predicted"/>
<dbReference type="InterPro" id="IPR057207">
    <property type="entry name" value="FBXL15_LRR"/>
</dbReference>
<evidence type="ECO:0000259" key="1">
    <source>
        <dbReference type="Pfam" id="PF25013"/>
    </source>
</evidence>
<dbReference type="Pfam" id="PF25372">
    <property type="entry name" value="DUF7885"/>
    <property type="match status" value="1"/>
</dbReference>
<dbReference type="PANTHER" id="PTHR13318:SF95">
    <property type="entry name" value="F-BOX PROTEIN YLR352W"/>
    <property type="match status" value="1"/>
</dbReference>
<dbReference type="Gene3D" id="3.80.10.10">
    <property type="entry name" value="Ribonuclease Inhibitor"/>
    <property type="match status" value="3"/>
</dbReference>
<dbReference type="InterPro" id="IPR006553">
    <property type="entry name" value="Leu-rich_rpt_Cys-con_subtyp"/>
</dbReference>
<organism evidence="3 4">
    <name type="scientific">Bodo saltans</name>
    <name type="common">Flagellated protozoan</name>
    <dbReference type="NCBI Taxonomy" id="75058"/>
    <lineage>
        <taxon>Eukaryota</taxon>
        <taxon>Discoba</taxon>
        <taxon>Euglenozoa</taxon>
        <taxon>Kinetoplastea</taxon>
        <taxon>Metakinetoplastina</taxon>
        <taxon>Eubodonida</taxon>
        <taxon>Bodonidae</taxon>
        <taxon>Bodo</taxon>
    </lineage>
</organism>
<dbReference type="GO" id="GO:0019005">
    <property type="term" value="C:SCF ubiquitin ligase complex"/>
    <property type="evidence" value="ECO:0007669"/>
    <property type="project" value="TreeGrafter"/>
</dbReference>
<keyword evidence="4" id="KW-1185">Reference proteome</keyword>
<dbReference type="EMBL" id="CYKH01001829">
    <property type="protein sequence ID" value="CUI15109.1"/>
    <property type="molecule type" value="Genomic_DNA"/>
</dbReference>
<evidence type="ECO:0000313" key="4">
    <source>
        <dbReference type="Proteomes" id="UP000051952"/>
    </source>
</evidence>
<keyword evidence="3" id="KW-0808">Transferase</keyword>
<dbReference type="SUPFAM" id="SSF52047">
    <property type="entry name" value="RNI-like"/>
    <property type="match status" value="1"/>
</dbReference>
<dbReference type="VEuPathDB" id="TriTrypDB:BSAL_26750"/>
<gene>
    <name evidence="3" type="ORF">BSAL_26750</name>
</gene>
<dbReference type="InterPro" id="IPR032675">
    <property type="entry name" value="LRR_dom_sf"/>
</dbReference>
<dbReference type="OrthoDB" id="5859291at2759"/>
<dbReference type="GO" id="GO:0031146">
    <property type="term" value="P:SCF-dependent proteasomal ubiquitin-dependent protein catabolic process"/>
    <property type="evidence" value="ECO:0007669"/>
    <property type="project" value="TreeGrafter"/>
</dbReference>
<dbReference type="InterPro" id="IPR056845">
    <property type="entry name" value="LRR_Zer-1"/>
</dbReference>
<sequence>MSCTTEPTSDDARNIAPSTPVSAVDALLSSTSVRMPVGQLDRAFATKLSTRRHQYKVLFLKHLDLSGCKYITDAGLRVVSTMKRLVRLNLEGCSIAGSSLIDFPKLTRLSLRGCINITDATNLGLHGLRSVTYEERSRIPTLSKLQHLDLSGCRKITGCSLYYMPMLTHLNLSGCENVTDEGLRGISSLAALQRLDLSRCLCITGSSICNLPALTHLVLQECKRVKGEGLRGISTLAQLRYLDLSGCVNDHALEHVQHAEPNTHLPLRLQQSGPFESARL</sequence>
<dbReference type="Pfam" id="PF13516">
    <property type="entry name" value="LRR_6"/>
    <property type="match status" value="1"/>
</dbReference>
<dbReference type="GO" id="GO:0016301">
    <property type="term" value="F:kinase activity"/>
    <property type="evidence" value="ECO:0007669"/>
    <property type="project" value="UniProtKB-KW"/>
</dbReference>
<dbReference type="Proteomes" id="UP000051952">
    <property type="component" value="Unassembled WGS sequence"/>
</dbReference>
<dbReference type="SMART" id="SM00367">
    <property type="entry name" value="LRR_CC"/>
    <property type="match status" value="6"/>
</dbReference>
<dbReference type="PANTHER" id="PTHR13318">
    <property type="entry name" value="PARTNER OF PAIRED, ISOFORM B-RELATED"/>
    <property type="match status" value="1"/>
</dbReference>
<reference evidence="4" key="1">
    <citation type="submission" date="2015-09" db="EMBL/GenBank/DDBJ databases">
        <authorList>
            <consortium name="Pathogen Informatics"/>
        </authorList>
    </citation>
    <scope>NUCLEOTIDE SEQUENCE [LARGE SCALE GENOMIC DNA]</scope>
    <source>
        <strain evidence="4">Lake Konstanz</strain>
    </source>
</reference>
<dbReference type="AlphaFoldDB" id="A0A0S4KNJ6"/>
<keyword evidence="3" id="KW-0418">Kinase</keyword>
<accession>A0A0S4KNJ6</accession>
<feature type="domain" description="F-box/LRR-repeat protein 15-like leucin rich repeat" evidence="2">
    <location>
        <begin position="60"/>
        <end position="120"/>
    </location>
</feature>
<feature type="domain" description="Zer-1-like leucine-rich repeats region" evidence="1">
    <location>
        <begin position="186"/>
        <end position="251"/>
    </location>
</feature>
<protein>
    <submittedName>
        <fullName evidence="3">Receptor-type protein kinase, putative</fullName>
    </submittedName>
</protein>
<dbReference type="Pfam" id="PF25013">
    <property type="entry name" value="LRR_Zer-1"/>
    <property type="match status" value="1"/>
</dbReference>
<dbReference type="InterPro" id="IPR001611">
    <property type="entry name" value="Leu-rich_rpt"/>
</dbReference>
<evidence type="ECO:0000259" key="2">
    <source>
        <dbReference type="Pfam" id="PF25372"/>
    </source>
</evidence>
<name>A0A0S4KNJ6_BODSA</name>
<keyword evidence="3" id="KW-0675">Receptor</keyword>
<evidence type="ECO:0000313" key="3">
    <source>
        <dbReference type="EMBL" id="CUI15109.1"/>
    </source>
</evidence>